<dbReference type="EMBL" id="JARFPK010000007">
    <property type="protein sequence ID" value="MDF0590083.1"/>
    <property type="molecule type" value="Genomic_DNA"/>
</dbReference>
<accession>A0ABT5X600</accession>
<dbReference type="Proteomes" id="UP001220010">
    <property type="component" value="Unassembled WGS sequence"/>
</dbReference>
<organism evidence="1 2">
    <name type="scientific">Candidatus Methanocrinis natronophilus</name>
    <dbReference type="NCBI Taxonomy" id="3033396"/>
    <lineage>
        <taxon>Archaea</taxon>
        <taxon>Methanobacteriati</taxon>
        <taxon>Methanobacteriota</taxon>
        <taxon>Stenosarchaea group</taxon>
        <taxon>Methanomicrobia</taxon>
        <taxon>Methanotrichales</taxon>
        <taxon>Methanotrichaceae</taxon>
        <taxon>Methanocrinis</taxon>
    </lineage>
</organism>
<comment type="caution">
    <text evidence="1">The sequence shown here is derived from an EMBL/GenBank/DDBJ whole genome shotgun (WGS) entry which is preliminary data.</text>
</comment>
<dbReference type="Gene3D" id="1.25.10.10">
    <property type="entry name" value="Leucine-rich Repeat Variant"/>
    <property type="match status" value="1"/>
</dbReference>
<protein>
    <submittedName>
        <fullName evidence="1">HEAT repeat domain-containing protein</fullName>
    </submittedName>
</protein>
<evidence type="ECO:0000313" key="1">
    <source>
        <dbReference type="EMBL" id="MDF0590083.1"/>
    </source>
</evidence>
<reference evidence="1 2" key="1">
    <citation type="submission" date="2023-03" db="EMBL/GenBank/DDBJ databases">
        <title>WGS of Methanotrichaceae archaeon Mx.</title>
        <authorList>
            <person name="Sorokin D.Y."/>
            <person name="Merkel A.Y."/>
        </authorList>
    </citation>
    <scope>NUCLEOTIDE SEQUENCE [LARGE SCALE GENOMIC DNA]</scope>
    <source>
        <strain evidence="1 2">Mx</strain>
    </source>
</reference>
<dbReference type="RefSeq" id="WP_316965844.1">
    <property type="nucleotide sequence ID" value="NZ_JARFPK010000007.1"/>
</dbReference>
<gene>
    <name evidence="1" type="ORF">P0O15_02680</name>
</gene>
<sequence length="94" mass="10894">MYFEKVLHSAKCHRRPEKRIEMIYILGRLRDERALDTLEEFLAESDPYLVLESVCSIAEIGGPKAVRLLKSAREHPYFMVRERASQALDALDSN</sequence>
<dbReference type="Pfam" id="PF13646">
    <property type="entry name" value="HEAT_2"/>
    <property type="match status" value="1"/>
</dbReference>
<dbReference type="InterPro" id="IPR011989">
    <property type="entry name" value="ARM-like"/>
</dbReference>
<dbReference type="InterPro" id="IPR016024">
    <property type="entry name" value="ARM-type_fold"/>
</dbReference>
<dbReference type="SUPFAM" id="SSF48371">
    <property type="entry name" value="ARM repeat"/>
    <property type="match status" value="1"/>
</dbReference>
<keyword evidence="2" id="KW-1185">Reference proteome</keyword>
<name>A0ABT5X600_9EURY</name>
<proteinExistence type="predicted"/>
<evidence type="ECO:0000313" key="2">
    <source>
        <dbReference type="Proteomes" id="UP001220010"/>
    </source>
</evidence>